<dbReference type="Gene3D" id="3.20.20.80">
    <property type="entry name" value="Glycosidases"/>
    <property type="match status" value="1"/>
</dbReference>
<comment type="caution">
    <text evidence="1">The sequence shown here is derived from an EMBL/GenBank/DDBJ whole genome shotgun (WGS) entry which is preliminary data.</text>
</comment>
<dbReference type="SUPFAM" id="SSF51445">
    <property type="entry name" value="(Trans)glycosidases"/>
    <property type="match status" value="1"/>
</dbReference>
<evidence type="ECO:0000313" key="2">
    <source>
        <dbReference type="Proteomes" id="UP000634134"/>
    </source>
</evidence>
<dbReference type="Proteomes" id="UP000634134">
    <property type="component" value="Unassembled WGS sequence"/>
</dbReference>
<name>A0ABR9WB09_9BACT</name>
<protein>
    <submittedName>
        <fullName evidence="1">Amine oxidase</fullName>
    </submittedName>
</protein>
<evidence type="ECO:0000313" key="1">
    <source>
        <dbReference type="EMBL" id="MBE9462675.1"/>
    </source>
</evidence>
<organism evidence="1 2">
    <name type="scientific">Dyadobacter subterraneus</name>
    <dbReference type="NCBI Taxonomy" id="2773304"/>
    <lineage>
        <taxon>Bacteria</taxon>
        <taxon>Pseudomonadati</taxon>
        <taxon>Bacteroidota</taxon>
        <taxon>Cytophagia</taxon>
        <taxon>Cytophagales</taxon>
        <taxon>Spirosomataceae</taxon>
        <taxon>Dyadobacter</taxon>
    </lineage>
</organism>
<dbReference type="InterPro" id="IPR017853">
    <property type="entry name" value="GH"/>
</dbReference>
<proteinExistence type="predicted"/>
<accession>A0ABR9WB09</accession>
<dbReference type="EMBL" id="JACYGY010000001">
    <property type="protein sequence ID" value="MBE9462675.1"/>
    <property type="molecule type" value="Genomic_DNA"/>
</dbReference>
<keyword evidence="2" id="KW-1185">Reference proteome</keyword>
<gene>
    <name evidence="1" type="ORF">IEE83_12345</name>
</gene>
<sequence length="375" mass="42436">MAGFECSDLMNASNHRVDLLKMTGHLKLLSEDYSRISSVGIKTVREGIRWSVVEYMPYQYDFSVVLEMMSAGKDGDIQQIWDICHFGFPADLTPFHPEFRLRFVSLCKAFVSFYMLHYPGELLYVTPINEVSFLSWLGGEAAGTVPYCRKKGWEVKYALMSAYIAGVKAMKELSSMVRVVTTEPLVNMVPGLEPTAEDYAEAAAQNEQQFQFVDMLCGRLCPELGGNADLVDVIGYNFYYNNQWIIGGHEFLGWNDPVPDSRWLPLSDLLESAYKRYGKPIMLSETSHPKEDRPLWIAMVANECAKVIDRHVPLVGICLYPIIDRPDWDYPEVWHHSGLWDNDASTGSSRVLHQQSAAALLKGQQLIAGHMKLSE</sequence>
<reference evidence="2" key="1">
    <citation type="submission" date="2023-07" db="EMBL/GenBank/DDBJ databases">
        <title>Dyadobacter sp. nov 'subterranea' isolated from contaminted grondwater.</title>
        <authorList>
            <person name="Szabo I."/>
            <person name="Al-Omari J."/>
            <person name="Szerdahelyi S.G."/>
            <person name="Rado J."/>
        </authorList>
    </citation>
    <scope>NUCLEOTIDE SEQUENCE [LARGE SCALE GENOMIC DNA]</scope>
    <source>
        <strain evidence="2">UP-52</strain>
    </source>
</reference>